<dbReference type="InterPro" id="IPR008526">
    <property type="entry name" value="YedI"/>
</dbReference>
<dbReference type="PIRSF" id="PIRSF016660">
    <property type="entry name" value="YedI"/>
    <property type="match status" value="1"/>
</dbReference>
<accession>A0ABU8LAU6</accession>
<protein>
    <submittedName>
        <fullName evidence="2">DUF808 family protein</fullName>
    </submittedName>
</protein>
<evidence type="ECO:0000256" key="1">
    <source>
        <dbReference type="SAM" id="Phobius"/>
    </source>
</evidence>
<keyword evidence="1" id="KW-0812">Transmembrane</keyword>
<comment type="caution">
    <text evidence="2">The sequence shown here is derived from an EMBL/GenBank/DDBJ whole genome shotgun (WGS) entry which is preliminary data.</text>
</comment>
<dbReference type="PANTHER" id="PTHR30503:SF3">
    <property type="entry name" value="INNER MEMBRANE PROTEIN YEDI"/>
    <property type="match status" value="1"/>
</dbReference>
<feature type="transmembrane region" description="Helical" evidence="1">
    <location>
        <begin position="248"/>
        <end position="281"/>
    </location>
</feature>
<dbReference type="EMBL" id="JBBDGM010000006">
    <property type="protein sequence ID" value="MEJ1088438.1"/>
    <property type="molecule type" value="Genomic_DNA"/>
</dbReference>
<dbReference type="Pfam" id="PF05661">
    <property type="entry name" value="DUF808"/>
    <property type="match status" value="1"/>
</dbReference>
<evidence type="ECO:0000313" key="3">
    <source>
        <dbReference type="Proteomes" id="UP001371224"/>
    </source>
</evidence>
<keyword evidence="3" id="KW-1185">Reference proteome</keyword>
<keyword evidence="1" id="KW-1133">Transmembrane helix</keyword>
<organism evidence="2 3">
    <name type="scientific">Microbacterium bandirmense</name>
    <dbReference type="NCBI Taxonomy" id="3122050"/>
    <lineage>
        <taxon>Bacteria</taxon>
        <taxon>Bacillati</taxon>
        <taxon>Actinomycetota</taxon>
        <taxon>Actinomycetes</taxon>
        <taxon>Micrococcales</taxon>
        <taxon>Microbacteriaceae</taxon>
        <taxon>Microbacterium</taxon>
    </lineage>
</organism>
<name>A0ABU8LAU6_9MICO</name>
<evidence type="ECO:0000313" key="2">
    <source>
        <dbReference type="EMBL" id="MEJ1088438.1"/>
    </source>
</evidence>
<feature type="transmembrane region" description="Helical" evidence="1">
    <location>
        <begin position="206"/>
        <end position="228"/>
    </location>
</feature>
<proteinExistence type="predicted"/>
<feature type="transmembrane region" description="Helical" evidence="1">
    <location>
        <begin position="62"/>
        <end position="80"/>
    </location>
</feature>
<sequence length="307" mass="32411">MSVGLLAVVDDILSAALKASSKAAGVVIDDAAVTPQYVQGLTPARELPVVGKIALGSIGNKFLIIIPIALLLTTFAPWVLPYLLIIGGTYLCFEGAEKVLEWFGFGHGHADEGERNENRLIWGAIRTDLILSTEIMLISLANLDKGMGLWQTLGVLAVIAVLMTLAVYGAVALLVKIDDVGLKMAKNPVRRIRHTGTRIVRSMPTVFRVISVIGTVAMLWVGGHLVVVNLGEVGLHWLADLLHGVEDLLAAFGGFVVWLGGTALSAVVGLIVGLVVVGVVLGIGRMLGRKPSFDEGHAKPSVASDAH</sequence>
<dbReference type="RefSeq" id="WP_337332101.1">
    <property type="nucleotide sequence ID" value="NZ_JBBDGM010000006.1"/>
</dbReference>
<dbReference type="Proteomes" id="UP001371224">
    <property type="component" value="Unassembled WGS sequence"/>
</dbReference>
<feature type="transmembrane region" description="Helical" evidence="1">
    <location>
        <begin position="149"/>
        <end position="175"/>
    </location>
</feature>
<dbReference type="PANTHER" id="PTHR30503">
    <property type="entry name" value="INNER MEMBRANE PROTEIN YEDI"/>
    <property type="match status" value="1"/>
</dbReference>
<reference evidence="2 3" key="1">
    <citation type="submission" date="2024-02" db="EMBL/GenBank/DDBJ databases">
        <authorList>
            <person name="Saticioglu I.B."/>
        </authorList>
    </citation>
    <scope>NUCLEOTIDE SEQUENCE [LARGE SCALE GENOMIC DNA]</scope>
    <source>
        <strain evidence="2 3">Mu-80</strain>
    </source>
</reference>
<gene>
    <name evidence="2" type="ORF">WDU99_08925</name>
</gene>
<keyword evidence="1" id="KW-0472">Membrane</keyword>